<dbReference type="Proteomes" id="UP000315082">
    <property type="component" value="Chromosome"/>
</dbReference>
<organism evidence="2 3">
    <name type="scientific">Rosistilla carotiformis</name>
    <dbReference type="NCBI Taxonomy" id="2528017"/>
    <lineage>
        <taxon>Bacteria</taxon>
        <taxon>Pseudomonadati</taxon>
        <taxon>Planctomycetota</taxon>
        <taxon>Planctomycetia</taxon>
        <taxon>Pirellulales</taxon>
        <taxon>Pirellulaceae</taxon>
        <taxon>Rosistilla</taxon>
    </lineage>
</organism>
<feature type="transmembrane region" description="Helical" evidence="1">
    <location>
        <begin position="58"/>
        <end position="78"/>
    </location>
</feature>
<dbReference type="Pfam" id="PF03741">
    <property type="entry name" value="TerC"/>
    <property type="match status" value="1"/>
</dbReference>
<dbReference type="RefSeq" id="WP_145091038.1">
    <property type="nucleotide sequence ID" value="NZ_CP036348.1"/>
</dbReference>
<evidence type="ECO:0000256" key="1">
    <source>
        <dbReference type="SAM" id="Phobius"/>
    </source>
</evidence>
<sequence>MIAADLHVEASGIFTVEALIALVALTLMEIVLGIDNIVFIAIKTSGLPEAQRPTARRLGLLAALVSRIVLLLCISWIVKMEAPLFHLSDLVPASLLPDSIASNEEADGISVRDGLLFFGGLFLLWTGVREIHDKIEHIDEHAQPSKASFGRAIATIAVMDIVFSIDSVITAVGMADQIWVMVAAVIIAVGVMIAFANQISDFVENHPTIKMLALSFLILIGVVLVTEAVGNPLAKGYVYFAMGFSLMVEFLNMRFRMKQVPSDQSP</sequence>
<reference evidence="2 3" key="1">
    <citation type="submission" date="2019-02" db="EMBL/GenBank/DDBJ databases">
        <title>Deep-cultivation of Planctomycetes and their phenomic and genomic characterization uncovers novel biology.</title>
        <authorList>
            <person name="Wiegand S."/>
            <person name="Jogler M."/>
            <person name="Boedeker C."/>
            <person name="Pinto D."/>
            <person name="Vollmers J."/>
            <person name="Rivas-Marin E."/>
            <person name="Kohn T."/>
            <person name="Peeters S.H."/>
            <person name="Heuer A."/>
            <person name="Rast P."/>
            <person name="Oberbeckmann S."/>
            <person name="Bunk B."/>
            <person name="Jeske O."/>
            <person name="Meyerdierks A."/>
            <person name="Storesund J.E."/>
            <person name="Kallscheuer N."/>
            <person name="Luecker S."/>
            <person name="Lage O.M."/>
            <person name="Pohl T."/>
            <person name="Merkel B.J."/>
            <person name="Hornburger P."/>
            <person name="Mueller R.-W."/>
            <person name="Bruemmer F."/>
            <person name="Labrenz M."/>
            <person name="Spormann A.M."/>
            <person name="Op den Camp H."/>
            <person name="Overmann J."/>
            <person name="Amann R."/>
            <person name="Jetten M.S.M."/>
            <person name="Mascher T."/>
            <person name="Medema M.H."/>
            <person name="Devos D.P."/>
            <person name="Kaster A.-K."/>
            <person name="Ovreas L."/>
            <person name="Rohde M."/>
            <person name="Galperin M.Y."/>
            <person name="Jogler C."/>
        </authorList>
    </citation>
    <scope>NUCLEOTIDE SEQUENCE [LARGE SCALE GENOMIC DNA]</scope>
    <source>
        <strain evidence="2 3">Poly24</strain>
    </source>
</reference>
<dbReference type="GO" id="GO:0005886">
    <property type="term" value="C:plasma membrane"/>
    <property type="evidence" value="ECO:0007669"/>
    <property type="project" value="TreeGrafter"/>
</dbReference>
<feature type="transmembrane region" description="Helical" evidence="1">
    <location>
        <begin position="18"/>
        <end position="42"/>
    </location>
</feature>
<dbReference type="AlphaFoldDB" id="A0A518JNY3"/>
<evidence type="ECO:0000313" key="3">
    <source>
        <dbReference type="Proteomes" id="UP000315082"/>
    </source>
</evidence>
<keyword evidence="3" id="KW-1185">Reference proteome</keyword>
<dbReference type="PANTHER" id="PTHR30060:SF0">
    <property type="entry name" value="COILED-COIL PROTEIN (DUF2040)-RELATED"/>
    <property type="match status" value="1"/>
</dbReference>
<proteinExistence type="predicted"/>
<dbReference type="EMBL" id="CP036348">
    <property type="protein sequence ID" value="QDV67228.1"/>
    <property type="molecule type" value="Genomic_DNA"/>
</dbReference>
<dbReference type="InterPro" id="IPR005496">
    <property type="entry name" value="Integral_membrane_TerC"/>
</dbReference>
<dbReference type="KEGG" id="rcf:Poly24_09210"/>
<keyword evidence="1" id="KW-1133">Transmembrane helix</keyword>
<keyword evidence="1" id="KW-0812">Transmembrane</keyword>
<accession>A0A518JNY3</accession>
<feature type="transmembrane region" description="Helical" evidence="1">
    <location>
        <begin position="149"/>
        <end position="172"/>
    </location>
</feature>
<feature type="transmembrane region" description="Helical" evidence="1">
    <location>
        <begin position="178"/>
        <end position="199"/>
    </location>
</feature>
<dbReference type="OrthoDB" id="9806211at2"/>
<keyword evidence="1" id="KW-0472">Membrane</keyword>
<protein>
    <submittedName>
        <fullName evidence="2">Integral membrane protein TerC family protein</fullName>
    </submittedName>
</protein>
<dbReference type="PANTHER" id="PTHR30060">
    <property type="entry name" value="INNER MEMBRANE PROTEIN"/>
    <property type="match status" value="1"/>
</dbReference>
<evidence type="ECO:0000313" key="2">
    <source>
        <dbReference type="EMBL" id="QDV67228.1"/>
    </source>
</evidence>
<feature type="transmembrane region" description="Helical" evidence="1">
    <location>
        <begin position="211"/>
        <end position="230"/>
    </location>
</feature>
<feature type="transmembrane region" description="Helical" evidence="1">
    <location>
        <begin position="109"/>
        <end position="128"/>
    </location>
</feature>
<gene>
    <name evidence="2" type="ORF">Poly24_09210</name>
</gene>
<name>A0A518JNY3_9BACT</name>